<sequence length="106" mass="11257">MLRFLSRLLGFLCLAGGFVALVYDGARSIANNGLRVTSLSDVLLTLFKDKAAGLQAAVQDVAPWLWDLAVLPLTLAPASLIGLVLGAALLWLGQPSREPIGFLTRP</sequence>
<keyword evidence="1" id="KW-0472">Membrane</keyword>
<name>A0AAV4ZN43_9HYPH</name>
<reference evidence="2" key="1">
    <citation type="journal article" date="2016" name="Front. Microbiol.">
        <title>Genome Sequence of the Piezophilic, Mesophilic Sulfate-Reducing Bacterium Desulfovibrio indicus J2T.</title>
        <authorList>
            <person name="Cao J."/>
            <person name="Maignien L."/>
            <person name="Shao Z."/>
            <person name="Alain K."/>
            <person name="Jebbar M."/>
        </authorList>
    </citation>
    <scope>NUCLEOTIDE SEQUENCE</scope>
    <source>
        <strain evidence="2">DSM 16372</strain>
    </source>
</reference>
<dbReference type="Proteomes" id="UP001055247">
    <property type="component" value="Unassembled WGS sequence"/>
</dbReference>
<evidence type="ECO:0000256" key="1">
    <source>
        <dbReference type="SAM" id="Phobius"/>
    </source>
</evidence>
<feature type="transmembrane region" description="Helical" evidence="1">
    <location>
        <begin position="69"/>
        <end position="92"/>
    </location>
</feature>
<keyword evidence="1" id="KW-1133">Transmembrane helix</keyword>
<proteinExistence type="predicted"/>
<dbReference type="AlphaFoldDB" id="A0AAV4ZN43"/>
<keyword evidence="1" id="KW-0812">Transmembrane</keyword>
<keyword evidence="3" id="KW-1185">Reference proteome</keyword>
<evidence type="ECO:0000313" key="2">
    <source>
        <dbReference type="EMBL" id="GJD89566.1"/>
    </source>
</evidence>
<protein>
    <recommendedName>
        <fullName evidence="4">PetM family of cytochrome b6f complex subunit 7</fullName>
    </recommendedName>
</protein>
<gene>
    <name evidence="2" type="ORF">BHAOGJBA_3095</name>
</gene>
<evidence type="ECO:0008006" key="4">
    <source>
        <dbReference type="Google" id="ProtNLM"/>
    </source>
</evidence>
<dbReference type="RefSeq" id="WP_066927138.1">
    <property type="nucleotide sequence ID" value="NZ_BPQO01000012.1"/>
</dbReference>
<reference evidence="2" key="2">
    <citation type="submission" date="2021-08" db="EMBL/GenBank/DDBJ databases">
        <authorList>
            <person name="Tani A."/>
            <person name="Ola A."/>
            <person name="Ogura Y."/>
            <person name="Katsura K."/>
            <person name="Hayashi T."/>
        </authorList>
    </citation>
    <scope>NUCLEOTIDE SEQUENCE</scope>
    <source>
        <strain evidence="2">DSM 16372</strain>
    </source>
</reference>
<accession>A0AAV4ZN43</accession>
<dbReference type="EMBL" id="BPQO01000012">
    <property type="protein sequence ID" value="GJD89566.1"/>
    <property type="molecule type" value="Genomic_DNA"/>
</dbReference>
<comment type="caution">
    <text evidence="2">The sequence shown here is derived from an EMBL/GenBank/DDBJ whole genome shotgun (WGS) entry which is preliminary data.</text>
</comment>
<evidence type="ECO:0000313" key="3">
    <source>
        <dbReference type="Proteomes" id="UP001055247"/>
    </source>
</evidence>
<organism evidence="2 3">
    <name type="scientific">Methylobacterium hispanicum</name>
    <dbReference type="NCBI Taxonomy" id="270350"/>
    <lineage>
        <taxon>Bacteria</taxon>
        <taxon>Pseudomonadati</taxon>
        <taxon>Pseudomonadota</taxon>
        <taxon>Alphaproteobacteria</taxon>
        <taxon>Hyphomicrobiales</taxon>
        <taxon>Methylobacteriaceae</taxon>
        <taxon>Methylobacterium</taxon>
    </lineage>
</organism>